<evidence type="ECO:0000256" key="12">
    <source>
        <dbReference type="ARBA" id="ARBA00023157"/>
    </source>
</evidence>
<evidence type="ECO:0000256" key="13">
    <source>
        <dbReference type="ARBA" id="ARBA00023180"/>
    </source>
</evidence>
<dbReference type="Proteomes" id="UP001642405">
    <property type="component" value="Unassembled WGS sequence"/>
</dbReference>
<evidence type="ECO:0000256" key="14">
    <source>
        <dbReference type="ARBA" id="ARBA00023288"/>
    </source>
</evidence>
<dbReference type="SMART" id="SM00747">
    <property type="entry name" value="CFEM"/>
    <property type="match status" value="1"/>
</dbReference>
<keyword evidence="5" id="KW-0964">Secreted</keyword>
<evidence type="ECO:0000256" key="4">
    <source>
        <dbReference type="ARBA" id="ARBA00022475"/>
    </source>
</evidence>
<comment type="caution">
    <text evidence="18">The sequence shown here is derived from an EMBL/GenBank/DDBJ whole genome shotgun (WGS) entry which is preliminary data.</text>
</comment>
<evidence type="ECO:0000256" key="9">
    <source>
        <dbReference type="ARBA" id="ARBA00022729"/>
    </source>
</evidence>
<sequence>MKNVLSIATVSAAVAVSGVSATVDASDFPSCSINCFTSIVSTDGCAESDFDCHCAVPTMYSNMSACVTKVCDTTDSDDFLDNFVASCASLGVTMEGAPDVTASSTAAASTATATAKSAAAGLAITQIGSVLAGLLGLAVLI</sequence>
<feature type="disulfide bond" evidence="15">
    <location>
        <begin position="54"/>
        <end position="87"/>
    </location>
</feature>
<name>A0ABP0B512_9PEZI</name>
<keyword evidence="19" id="KW-1185">Reference proteome</keyword>
<evidence type="ECO:0000256" key="16">
    <source>
        <dbReference type="SAM" id="SignalP"/>
    </source>
</evidence>
<keyword evidence="4" id="KW-1003">Cell membrane</keyword>
<evidence type="ECO:0000313" key="18">
    <source>
        <dbReference type="EMBL" id="CAK7214629.1"/>
    </source>
</evidence>
<keyword evidence="7" id="KW-0336">GPI-anchor</keyword>
<dbReference type="InterPro" id="IPR051735">
    <property type="entry name" value="CFEM_domain"/>
</dbReference>
<keyword evidence="9 16" id="KW-0732">Signal</keyword>
<feature type="signal peptide" evidence="16">
    <location>
        <begin position="1"/>
        <end position="25"/>
    </location>
</feature>
<evidence type="ECO:0000256" key="8">
    <source>
        <dbReference type="ARBA" id="ARBA00022723"/>
    </source>
</evidence>
<evidence type="ECO:0000256" key="15">
    <source>
        <dbReference type="PROSITE-ProRule" id="PRU01356"/>
    </source>
</evidence>
<organism evidence="18 19">
    <name type="scientific">Sporothrix curviconia</name>
    <dbReference type="NCBI Taxonomy" id="1260050"/>
    <lineage>
        <taxon>Eukaryota</taxon>
        <taxon>Fungi</taxon>
        <taxon>Dikarya</taxon>
        <taxon>Ascomycota</taxon>
        <taxon>Pezizomycotina</taxon>
        <taxon>Sordariomycetes</taxon>
        <taxon>Sordariomycetidae</taxon>
        <taxon>Ophiostomatales</taxon>
        <taxon>Ophiostomataceae</taxon>
        <taxon>Sporothrix</taxon>
    </lineage>
</organism>
<keyword evidence="6 15" id="KW-0349">Heme</keyword>
<keyword evidence="14" id="KW-0449">Lipoprotein</keyword>
<evidence type="ECO:0000256" key="2">
    <source>
        <dbReference type="ARBA" id="ARBA00004613"/>
    </source>
</evidence>
<dbReference type="Pfam" id="PF05730">
    <property type="entry name" value="CFEM"/>
    <property type="match status" value="1"/>
</dbReference>
<evidence type="ECO:0000256" key="3">
    <source>
        <dbReference type="ARBA" id="ARBA00010031"/>
    </source>
</evidence>
<dbReference type="EMBL" id="CAWUHB010000008">
    <property type="protein sequence ID" value="CAK7214629.1"/>
    <property type="molecule type" value="Genomic_DNA"/>
</dbReference>
<protein>
    <recommendedName>
        <fullName evidence="17">CFEM domain-containing protein</fullName>
    </recommendedName>
</protein>
<dbReference type="PANTHER" id="PTHR37928:SF2">
    <property type="entry name" value="GPI ANCHORED CFEM DOMAIN PROTEIN (AFU_ORTHOLOGUE AFUA_6G10580)"/>
    <property type="match status" value="1"/>
</dbReference>
<feature type="chain" id="PRO_5045432507" description="CFEM domain-containing protein" evidence="16">
    <location>
        <begin position="26"/>
        <end position="141"/>
    </location>
</feature>
<evidence type="ECO:0000256" key="6">
    <source>
        <dbReference type="ARBA" id="ARBA00022617"/>
    </source>
</evidence>
<feature type="binding site" description="axial binding residue" evidence="15">
    <location>
        <position position="49"/>
    </location>
    <ligand>
        <name>heme</name>
        <dbReference type="ChEBI" id="CHEBI:30413"/>
    </ligand>
    <ligandPart>
        <name>Fe</name>
        <dbReference type="ChEBI" id="CHEBI:18248"/>
    </ligandPart>
</feature>
<keyword evidence="13" id="KW-0325">Glycoprotein</keyword>
<evidence type="ECO:0000256" key="1">
    <source>
        <dbReference type="ARBA" id="ARBA00004609"/>
    </source>
</evidence>
<keyword evidence="11" id="KW-0472">Membrane</keyword>
<reference evidence="18 19" key="1">
    <citation type="submission" date="2024-01" db="EMBL/GenBank/DDBJ databases">
        <authorList>
            <person name="Allen C."/>
            <person name="Tagirdzhanova G."/>
        </authorList>
    </citation>
    <scope>NUCLEOTIDE SEQUENCE [LARGE SCALE GENOMIC DNA]</scope>
</reference>
<feature type="domain" description="CFEM" evidence="17">
    <location>
        <begin position="2"/>
        <end position="114"/>
    </location>
</feature>
<evidence type="ECO:0000259" key="17">
    <source>
        <dbReference type="PROSITE" id="PS52012"/>
    </source>
</evidence>
<evidence type="ECO:0000256" key="11">
    <source>
        <dbReference type="ARBA" id="ARBA00023136"/>
    </source>
</evidence>
<evidence type="ECO:0000313" key="19">
    <source>
        <dbReference type="Proteomes" id="UP001642405"/>
    </source>
</evidence>
<evidence type="ECO:0000256" key="5">
    <source>
        <dbReference type="ARBA" id="ARBA00022525"/>
    </source>
</evidence>
<keyword evidence="10 15" id="KW-0408">Iron</keyword>
<feature type="disulfide bond" evidence="15">
    <location>
        <begin position="45"/>
        <end position="52"/>
    </location>
</feature>
<gene>
    <name evidence="18" type="ORF">SCUCBS95973_002211</name>
</gene>
<accession>A0ABP0B512</accession>
<comment type="subcellular location">
    <subcellularLocation>
        <location evidence="1">Cell membrane</location>
        <topology evidence="1">Lipid-anchor</topology>
        <topology evidence="1">GPI-anchor</topology>
    </subcellularLocation>
    <subcellularLocation>
        <location evidence="2">Secreted</location>
    </subcellularLocation>
</comment>
<dbReference type="InterPro" id="IPR008427">
    <property type="entry name" value="Extracellular_membr_CFEM_dom"/>
</dbReference>
<keyword evidence="8 15" id="KW-0479">Metal-binding</keyword>
<keyword evidence="12 15" id="KW-1015">Disulfide bond</keyword>
<dbReference type="PROSITE" id="PS52012">
    <property type="entry name" value="CFEM"/>
    <property type="match status" value="1"/>
</dbReference>
<feature type="disulfide bond" evidence="15">
    <location>
        <begin position="35"/>
        <end position="66"/>
    </location>
</feature>
<proteinExistence type="inferred from homology"/>
<dbReference type="PANTHER" id="PTHR37928">
    <property type="entry name" value="CFEM DOMAIN PROTEIN (AFU_ORTHOLOGUE AFUA_6G14090)"/>
    <property type="match status" value="1"/>
</dbReference>
<feature type="disulfide bond" evidence="15">
    <location>
        <begin position="31"/>
        <end position="71"/>
    </location>
</feature>
<evidence type="ECO:0000256" key="7">
    <source>
        <dbReference type="ARBA" id="ARBA00022622"/>
    </source>
</evidence>
<comment type="similarity">
    <text evidence="3">Belongs to the RBT5 family.</text>
</comment>
<evidence type="ECO:0000256" key="10">
    <source>
        <dbReference type="ARBA" id="ARBA00023004"/>
    </source>
</evidence>